<protein>
    <submittedName>
        <fullName evidence="1">Uncharacterized protein</fullName>
    </submittedName>
</protein>
<dbReference type="OrthoDB" id="200651at2759"/>
<sequence length="82" mass="9247">MAHQKAERTETEAQAFCTRALKGQRRETTLRLYLCVDHDKVDAIMHKLCETQQSVSGLVKASARGKYDEVVNLVAAIVRDSR</sequence>
<dbReference type="RefSeq" id="XP_067823626.1">
    <property type="nucleotide sequence ID" value="XM_067965671.1"/>
</dbReference>
<gene>
    <name evidence="1" type="ORF">CCR75_007613</name>
</gene>
<accession>A0A976ILU6</accession>
<comment type="caution">
    <text evidence="1">The sequence shown here is derived from an EMBL/GenBank/DDBJ whole genome shotgun (WGS) entry which is preliminary data.</text>
</comment>
<name>A0A976ILU6_BRELC</name>
<keyword evidence="2" id="KW-1185">Reference proteome</keyword>
<dbReference type="EMBL" id="SHOA02000009">
    <property type="protein sequence ID" value="TDH74128.1"/>
    <property type="molecule type" value="Genomic_DNA"/>
</dbReference>
<dbReference type="Proteomes" id="UP000294530">
    <property type="component" value="Unassembled WGS sequence"/>
</dbReference>
<reference evidence="1 2" key="1">
    <citation type="journal article" date="2021" name="Genome Biol.">
        <title>AFLAP: assembly-free linkage analysis pipeline using k-mers from genome sequencing data.</title>
        <authorList>
            <person name="Fletcher K."/>
            <person name="Zhang L."/>
            <person name="Gil J."/>
            <person name="Han R."/>
            <person name="Cavanaugh K."/>
            <person name="Michelmore R."/>
        </authorList>
    </citation>
    <scope>NUCLEOTIDE SEQUENCE [LARGE SCALE GENOMIC DNA]</scope>
    <source>
        <strain evidence="1 2">SF5</strain>
    </source>
</reference>
<dbReference type="GeneID" id="94351342"/>
<proteinExistence type="predicted"/>
<evidence type="ECO:0000313" key="1">
    <source>
        <dbReference type="EMBL" id="TDH74128.1"/>
    </source>
</evidence>
<organism evidence="1 2">
    <name type="scientific">Bremia lactucae</name>
    <name type="common">Lettuce downy mildew</name>
    <dbReference type="NCBI Taxonomy" id="4779"/>
    <lineage>
        <taxon>Eukaryota</taxon>
        <taxon>Sar</taxon>
        <taxon>Stramenopiles</taxon>
        <taxon>Oomycota</taxon>
        <taxon>Peronosporomycetes</taxon>
        <taxon>Peronosporales</taxon>
        <taxon>Peronosporaceae</taxon>
        <taxon>Bremia</taxon>
    </lineage>
</organism>
<evidence type="ECO:0000313" key="2">
    <source>
        <dbReference type="Proteomes" id="UP000294530"/>
    </source>
</evidence>
<dbReference type="AlphaFoldDB" id="A0A976ILU6"/>
<dbReference type="KEGG" id="blac:94351342"/>